<dbReference type="Proteomes" id="UP001144191">
    <property type="component" value="Unassembled WGS sequence"/>
</dbReference>
<sequence length="137" mass="15628">MEENIVNAAFLHFLEATAALIDCKAVEFTLLHFRLESVFSACAFIALTDSMLWKKDDGQIQAIVEVKKATRADLKDSLLMQEASEMVGWLKYSKPWIEFYNGQFLLAEDNNEAWICVESQLTDISSLSRRKIPSMPF</sequence>
<dbReference type="EMBL" id="BRPB01000078">
    <property type="protein sequence ID" value="GLA53363.1"/>
    <property type="molecule type" value="Genomic_DNA"/>
</dbReference>
<comment type="caution">
    <text evidence="1">The sequence shown here is derived from an EMBL/GenBank/DDBJ whole genome shotgun (WGS) entry which is preliminary data.</text>
</comment>
<gene>
    <name evidence="1" type="ORF">AnigIFM63604_010454</name>
</gene>
<evidence type="ECO:0000313" key="2">
    <source>
        <dbReference type="Proteomes" id="UP001144191"/>
    </source>
</evidence>
<proteinExistence type="predicted"/>
<name>A0A9W6ECR5_ASPNG</name>
<protein>
    <submittedName>
        <fullName evidence="1">Uncharacterized protein</fullName>
    </submittedName>
</protein>
<evidence type="ECO:0000313" key="1">
    <source>
        <dbReference type="EMBL" id="GLA53363.1"/>
    </source>
</evidence>
<reference evidence="1" key="1">
    <citation type="submission" date="2022-07" db="EMBL/GenBank/DDBJ databases">
        <title>Taxonomy of Aspergillus series Nigri: significant species reduction supported by multi-species coalescent approaches.</title>
        <authorList>
            <person name="Bian C."/>
            <person name="Kusuya Y."/>
            <person name="Sklenar F."/>
            <person name="D'hooge E."/>
            <person name="Yaguchi T."/>
            <person name="Takahashi H."/>
            <person name="Hubka V."/>
        </authorList>
    </citation>
    <scope>NUCLEOTIDE SEQUENCE</scope>
    <source>
        <strain evidence="1">IFM 63604</strain>
    </source>
</reference>
<accession>A0A9W6ECR5</accession>
<dbReference type="AlphaFoldDB" id="A0A9W6ECR5"/>
<organism evidence="1 2">
    <name type="scientific">Aspergillus niger</name>
    <dbReference type="NCBI Taxonomy" id="5061"/>
    <lineage>
        <taxon>Eukaryota</taxon>
        <taxon>Fungi</taxon>
        <taxon>Dikarya</taxon>
        <taxon>Ascomycota</taxon>
        <taxon>Pezizomycotina</taxon>
        <taxon>Eurotiomycetes</taxon>
        <taxon>Eurotiomycetidae</taxon>
        <taxon>Eurotiales</taxon>
        <taxon>Aspergillaceae</taxon>
        <taxon>Aspergillus</taxon>
        <taxon>Aspergillus subgen. Circumdati</taxon>
    </lineage>
</organism>